<feature type="transmembrane region" description="Helical" evidence="1">
    <location>
        <begin position="90"/>
        <end position="109"/>
    </location>
</feature>
<feature type="transmembrane region" description="Helical" evidence="1">
    <location>
        <begin position="334"/>
        <end position="353"/>
    </location>
</feature>
<dbReference type="Pfam" id="PF11299">
    <property type="entry name" value="DUF3100"/>
    <property type="match status" value="1"/>
</dbReference>
<accession>A0A917BS60</accession>
<feature type="transmembrane region" description="Helical" evidence="1">
    <location>
        <begin position="211"/>
        <end position="232"/>
    </location>
</feature>
<feature type="transmembrane region" description="Helical" evidence="1">
    <location>
        <begin position="360"/>
        <end position="379"/>
    </location>
</feature>
<feature type="transmembrane region" description="Helical" evidence="1">
    <location>
        <begin position="183"/>
        <end position="204"/>
    </location>
</feature>
<keyword evidence="1" id="KW-1133">Transmembrane helix</keyword>
<dbReference type="AlphaFoldDB" id="A0A917BS60"/>
<reference evidence="2" key="2">
    <citation type="submission" date="2020-09" db="EMBL/GenBank/DDBJ databases">
        <authorList>
            <person name="Sun Q."/>
            <person name="Sedlacek I."/>
        </authorList>
    </citation>
    <scope>NUCLEOTIDE SEQUENCE</scope>
    <source>
        <strain evidence="2">CCM 7897</strain>
    </source>
</reference>
<evidence type="ECO:0000313" key="2">
    <source>
        <dbReference type="EMBL" id="GGF56979.1"/>
    </source>
</evidence>
<evidence type="ECO:0008006" key="4">
    <source>
        <dbReference type="Google" id="ProtNLM"/>
    </source>
</evidence>
<feature type="transmembrane region" description="Helical" evidence="1">
    <location>
        <begin position="52"/>
        <end position="70"/>
    </location>
</feature>
<sequence length="449" mass="46398">MSTAHAAATPVAAAPEAGAGKLIKVFIIATACVLLAELIGIVNVPMGAHYKVVLLPLLWALLIGAAWGLASPKLPGAIGVSHELQAISAAVLQPALLLFVAKLGVLVGGNLPKIMEAGWALVFQEFGHFFGTMVFGLPVALLLGIKREAIGATFSVGREPSLAIIGEKYGMASPEGRGVLAEYMTGTIFGAVFIAIFAGLIAGLGIFNPHALAMGAGVGSGSMMAAASGAIAAQFPPEMAKDIAAFAAASNLITTTIGTYFTLFLSLPFTVWAYGKLEPILGRGRSVKQVEVKGEVSHDPGVKLAFPTLLVVWVVSAAMSLIGNWIVYKTAPDAQVIAGLGIMIGAVIVGYGIYKLTRGIVPAVVWVSAIAMLLTYPAMPFAAEVAALTGKINFLAMTAPMLAFAGLSIAKDVPVFRSLGWRIVVVSLMANAGTFLGATIIAQFFMHPV</sequence>
<proteinExistence type="predicted"/>
<feature type="transmembrane region" description="Helical" evidence="1">
    <location>
        <begin position="385"/>
        <end position="407"/>
    </location>
</feature>
<comment type="caution">
    <text evidence="2">The sequence shown here is derived from an EMBL/GenBank/DDBJ whole genome shotgun (WGS) entry which is preliminary data.</text>
</comment>
<feature type="transmembrane region" description="Helical" evidence="1">
    <location>
        <begin position="304"/>
        <end position="328"/>
    </location>
</feature>
<dbReference type="RefSeq" id="WP_188576935.1">
    <property type="nucleotide sequence ID" value="NZ_BMCT01000001.1"/>
</dbReference>
<feature type="transmembrane region" description="Helical" evidence="1">
    <location>
        <begin position="252"/>
        <end position="275"/>
    </location>
</feature>
<evidence type="ECO:0000313" key="3">
    <source>
        <dbReference type="Proteomes" id="UP000606044"/>
    </source>
</evidence>
<keyword evidence="3" id="KW-1185">Reference proteome</keyword>
<feature type="transmembrane region" description="Helical" evidence="1">
    <location>
        <begin position="121"/>
        <end position="145"/>
    </location>
</feature>
<organism evidence="2 3">
    <name type="scientific">Azorhizobium oxalatiphilum</name>
    <dbReference type="NCBI Taxonomy" id="980631"/>
    <lineage>
        <taxon>Bacteria</taxon>
        <taxon>Pseudomonadati</taxon>
        <taxon>Pseudomonadota</taxon>
        <taxon>Alphaproteobacteria</taxon>
        <taxon>Hyphomicrobiales</taxon>
        <taxon>Xanthobacteraceae</taxon>
        <taxon>Azorhizobium</taxon>
    </lineage>
</organism>
<keyword evidence="1" id="KW-0812">Transmembrane</keyword>
<name>A0A917BS60_9HYPH</name>
<dbReference type="EMBL" id="BMCT01000001">
    <property type="protein sequence ID" value="GGF56979.1"/>
    <property type="molecule type" value="Genomic_DNA"/>
</dbReference>
<reference evidence="2" key="1">
    <citation type="journal article" date="2014" name="Int. J. Syst. Evol. Microbiol.">
        <title>Complete genome sequence of Corynebacterium casei LMG S-19264T (=DSM 44701T), isolated from a smear-ripened cheese.</title>
        <authorList>
            <consortium name="US DOE Joint Genome Institute (JGI-PGF)"/>
            <person name="Walter F."/>
            <person name="Albersmeier A."/>
            <person name="Kalinowski J."/>
            <person name="Ruckert C."/>
        </authorList>
    </citation>
    <scope>NUCLEOTIDE SEQUENCE</scope>
    <source>
        <strain evidence="2">CCM 7897</strain>
    </source>
</reference>
<protein>
    <recommendedName>
        <fullName evidence="4">DUF3100 domain-containing protein</fullName>
    </recommendedName>
</protein>
<feature type="transmembrane region" description="Helical" evidence="1">
    <location>
        <begin position="23"/>
        <end position="45"/>
    </location>
</feature>
<dbReference type="InterPro" id="IPR021450">
    <property type="entry name" value="DUF3100"/>
</dbReference>
<evidence type="ECO:0000256" key="1">
    <source>
        <dbReference type="SAM" id="Phobius"/>
    </source>
</evidence>
<dbReference type="Proteomes" id="UP000606044">
    <property type="component" value="Unassembled WGS sequence"/>
</dbReference>
<keyword evidence="1" id="KW-0472">Membrane</keyword>
<feature type="transmembrane region" description="Helical" evidence="1">
    <location>
        <begin position="419"/>
        <end position="446"/>
    </location>
</feature>
<gene>
    <name evidence="2" type="ORF">GCM10007301_15850</name>
</gene>